<evidence type="ECO:0000313" key="2">
    <source>
        <dbReference type="EMBL" id="KMO25677.1"/>
    </source>
</evidence>
<feature type="region of interest" description="Disordered" evidence="1">
    <location>
        <begin position="94"/>
        <end position="127"/>
    </location>
</feature>
<reference evidence="2 3" key="1">
    <citation type="submission" date="2014-11" db="EMBL/GenBank/DDBJ databases">
        <title>Comparative genomics of Methylobacterium species.</title>
        <authorList>
            <person name="Chaudhry V."/>
            <person name="Patil P.B."/>
        </authorList>
    </citation>
    <scope>NUCLEOTIDE SEQUENCE [LARGE SCALE GENOMIC DNA]</scope>
    <source>
        <strain evidence="2 3">SE3.6</strain>
    </source>
</reference>
<keyword evidence="3" id="KW-1185">Reference proteome</keyword>
<organism evidence="2 3">
    <name type="scientific">Methylobacterium indicum</name>
    <dbReference type="NCBI Taxonomy" id="1775910"/>
    <lineage>
        <taxon>Bacteria</taxon>
        <taxon>Pseudomonadati</taxon>
        <taxon>Pseudomonadota</taxon>
        <taxon>Alphaproteobacteria</taxon>
        <taxon>Hyphomicrobiales</taxon>
        <taxon>Methylobacteriaceae</taxon>
        <taxon>Methylobacterium</taxon>
    </lineage>
</organism>
<gene>
    <name evidence="2" type="ORF">QR79_06470</name>
</gene>
<feature type="region of interest" description="Disordered" evidence="1">
    <location>
        <begin position="20"/>
        <end position="77"/>
    </location>
</feature>
<feature type="compositionally biased region" description="Low complexity" evidence="1">
    <location>
        <begin position="54"/>
        <end position="71"/>
    </location>
</feature>
<sequence>MSAGLSSVTDADLMRMLGAARGAAKRDASSVTVPSPFADPSAAAPEGLSIRVQPNNSAAPAPTSPDTASPAGDLSGLSNEDLMRQLMGARAAAAKGPDASFGDRFGAGPMARQGAAPRALGGGDAPSIGNDQAAADALYGGLQRQADERLIGPASAGNAAVAGLREFGNSVGLNVPRNAAAALASAPEWLGGNGASFDSNYQIAKDQDAALARQNPKSALAGTIGGIGAGAVVLPAWGGASTIGRRAIQAGITGAGYGAAGEYLDSKDVGRAGVAGLAGLGLGAAGSAVLEKAAPVVLRLAERGIQAFRPAAPGAPPALTAEAAAALREVGLDPASIPSDVQAQLAQAFQAKGVSPAVAREAIAAEQGITLSRGQATQDPQVAALEAGALAGSRGARAQGIASEFEAQQAAQVAAARDRLQGVAARGGERIDSPQAAFEAVADRARLAGDETAQRIAAARLAEQEALGAVSGPAGADALSGAQTAVAGVREAAEQARGRYREAYGDVAAIPGTFAPGALSDVGAAVRRSLGPEVPIDPVLTPAATRAVQDLDNLSAVLGLSPDQGPNLQQVEQVRKRLGALYGGTAQNPTDRRAMGAVMNAFDQRVEDLMAIGRFGQQPVRNAGSFLDMPPAPPTPRPGNFMDVAATQQGKGTPETLTRYLARTGGIALDDEARAADLNRLYVPGQGTLARRNGRSPDDLRVALQEEGFFPPDALGGISARDVQDRIIEAIQREQRGQPLYRAQDEAAAAARTAARGSDEAADYAARLDRETRRTAIALEAEGLSARDLDPATLRDAAEMMLRREVDDAGTAYERAARERAGLSEGFAAPRGEPAPEAPFPGLGEAVGPATSDALPIGDTAPAEAMRKARGLFREFKEAFSPRGPGDVAGQRLQKIVERDASPSDMVTALFGSTTGKVSSGQMQTLARVRGAVGAESETWKAVQQALIARYLGGESQGLAGRLDYLLRGEGRSLAAGFLTEEQRGALGKLRGAISLTERARAEAPAWVSNLERSGFDPNAIAASLFGSGVPGARVGAVNEAKAAKGFLGEDSPEWAMLRQAAVQRLIDPAAPAGRTVDRLRSFTEGPGSGVARELFNQEELGHFRRLATALQATIRPDGAMRSGSERAAGAVAKAVDLIAGAVAFKVAGPGAGLATYGAKVGQRALVGGVGAAKARASFQGGAPRVPQPAPVLDLRQIGPGSGLAAEYGLAE</sequence>
<dbReference type="EMBL" id="JTHG01000046">
    <property type="protein sequence ID" value="KMO25677.1"/>
    <property type="molecule type" value="Genomic_DNA"/>
</dbReference>
<evidence type="ECO:0000256" key="1">
    <source>
        <dbReference type="SAM" id="MobiDB-lite"/>
    </source>
</evidence>
<dbReference type="Proteomes" id="UP000036471">
    <property type="component" value="Unassembled WGS sequence"/>
</dbReference>
<accession>A0ABR5HGB6</accession>
<proteinExistence type="predicted"/>
<evidence type="ECO:0000313" key="3">
    <source>
        <dbReference type="Proteomes" id="UP000036471"/>
    </source>
</evidence>
<comment type="caution">
    <text evidence="2">The sequence shown here is derived from an EMBL/GenBank/DDBJ whole genome shotgun (WGS) entry which is preliminary data.</text>
</comment>
<name>A0ABR5HGB6_9HYPH</name>
<dbReference type="RefSeq" id="WP_048426518.1">
    <property type="nucleotide sequence ID" value="NZ_JTHF01000044.1"/>
</dbReference>
<protein>
    <submittedName>
        <fullName evidence="2">Uncharacterized protein</fullName>
    </submittedName>
</protein>
<feature type="compositionally biased region" description="Low complexity" evidence="1">
    <location>
        <begin position="34"/>
        <end position="45"/>
    </location>
</feature>